<dbReference type="Pfam" id="PF07730">
    <property type="entry name" value="HisKA_3"/>
    <property type="match status" value="1"/>
</dbReference>
<proteinExistence type="predicted"/>
<keyword evidence="5" id="KW-0547">Nucleotide-binding</keyword>
<evidence type="ECO:0000256" key="3">
    <source>
        <dbReference type="ARBA" id="ARBA00022553"/>
    </source>
</evidence>
<dbReference type="InterPro" id="IPR011712">
    <property type="entry name" value="Sig_transdc_His_kin_sub3_dim/P"/>
</dbReference>
<evidence type="ECO:0000256" key="9">
    <source>
        <dbReference type="SAM" id="Phobius"/>
    </source>
</evidence>
<feature type="transmembrane region" description="Helical" evidence="9">
    <location>
        <begin position="89"/>
        <end position="106"/>
    </location>
</feature>
<organism evidence="12 13">
    <name type="scientific">Kineosporia babensis</name>
    <dbReference type="NCBI Taxonomy" id="499548"/>
    <lineage>
        <taxon>Bacteria</taxon>
        <taxon>Bacillati</taxon>
        <taxon>Actinomycetota</taxon>
        <taxon>Actinomycetes</taxon>
        <taxon>Kineosporiales</taxon>
        <taxon>Kineosporiaceae</taxon>
        <taxon>Kineosporia</taxon>
    </lineage>
</organism>
<evidence type="ECO:0000256" key="8">
    <source>
        <dbReference type="ARBA" id="ARBA00023012"/>
    </source>
</evidence>
<keyword evidence="4" id="KW-0808">Transferase</keyword>
<dbReference type="Gene3D" id="3.30.565.10">
    <property type="entry name" value="Histidine kinase-like ATPase, C-terminal domain"/>
    <property type="match status" value="1"/>
</dbReference>
<dbReference type="GO" id="GO:0016020">
    <property type="term" value="C:membrane"/>
    <property type="evidence" value="ECO:0007669"/>
    <property type="project" value="InterPro"/>
</dbReference>
<dbReference type="AlphaFoldDB" id="A0A9X1NMI3"/>
<gene>
    <name evidence="12" type="ORF">LR394_33630</name>
</gene>
<keyword evidence="9" id="KW-0472">Membrane</keyword>
<dbReference type="GO" id="GO:0046983">
    <property type="term" value="F:protein dimerization activity"/>
    <property type="evidence" value="ECO:0007669"/>
    <property type="project" value="InterPro"/>
</dbReference>
<sequence length="383" mass="41159">MSTSTARPARAGLRRLRGPGRRPWWALQVGAALVVLWLVLGYLGASVMIVAAVVFAAAPVMLVHHPVLCWWVTMLFAPFLAFLARDEGVLVLCCLAIYTAAGILSWSRPWRVSVPATAGSGVLLLMLFATLMPGVRVDQNAPVLVMALLCVWVVANSGGQARRRALAARTRATEQAIEAERLRIAREMHDLIAHSLGAIAFQAGMGARVIDSQPAQARHALSAIESTSRQTLAELRRTLGALRRSDPEGAPAAPMPNLADLDRLISTTREAGVTLELERLGEVRELPADLELSAFRIVQESVTNVVRHAGTPSCRVRLVFHPAELEIEVLDQGRGSGAALSSGYGLVGMRERITLLDGQFSAGPREQGGFRVGARFPIPATDA</sequence>
<name>A0A9X1NMI3_9ACTN</name>
<dbReference type="Proteomes" id="UP001138997">
    <property type="component" value="Unassembled WGS sequence"/>
</dbReference>
<keyword evidence="8" id="KW-0902">Two-component regulatory system</keyword>
<evidence type="ECO:0000256" key="1">
    <source>
        <dbReference type="ARBA" id="ARBA00000085"/>
    </source>
</evidence>
<evidence type="ECO:0000256" key="5">
    <source>
        <dbReference type="ARBA" id="ARBA00022741"/>
    </source>
</evidence>
<dbReference type="GO" id="GO:0000155">
    <property type="term" value="F:phosphorelay sensor kinase activity"/>
    <property type="evidence" value="ECO:0007669"/>
    <property type="project" value="InterPro"/>
</dbReference>
<comment type="caution">
    <text evidence="12">The sequence shown here is derived from an EMBL/GenBank/DDBJ whole genome shotgun (WGS) entry which is preliminary data.</text>
</comment>
<dbReference type="EC" id="2.7.13.3" evidence="2"/>
<dbReference type="CDD" id="cd16917">
    <property type="entry name" value="HATPase_UhpB-NarQ-NarX-like"/>
    <property type="match status" value="1"/>
</dbReference>
<evidence type="ECO:0000256" key="2">
    <source>
        <dbReference type="ARBA" id="ARBA00012438"/>
    </source>
</evidence>
<feature type="transmembrane region" description="Helical" evidence="9">
    <location>
        <begin position="143"/>
        <end position="161"/>
    </location>
</feature>
<evidence type="ECO:0000256" key="6">
    <source>
        <dbReference type="ARBA" id="ARBA00022777"/>
    </source>
</evidence>
<keyword evidence="6 12" id="KW-0418">Kinase</keyword>
<dbReference type="PANTHER" id="PTHR24421">
    <property type="entry name" value="NITRATE/NITRITE SENSOR PROTEIN NARX-RELATED"/>
    <property type="match status" value="1"/>
</dbReference>
<feature type="transmembrane region" description="Helical" evidence="9">
    <location>
        <begin position="63"/>
        <end position="82"/>
    </location>
</feature>
<keyword evidence="7" id="KW-0067">ATP-binding</keyword>
<evidence type="ECO:0000256" key="4">
    <source>
        <dbReference type="ARBA" id="ARBA00022679"/>
    </source>
</evidence>
<dbReference type="PANTHER" id="PTHR24421:SF10">
    <property type="entry name" value="NITRATE_NITRITE SENSOR PROTEIN NARQ"/>
    <property type="match status" value="1"/>
</dbReference>
<dbReference type="EMBL" id="JAJOMB010000025">
    <property type="protein sequence ID" value="MCD5315846.1"/>
    <property type="molecule type" value="Genomic_DNA"/>
</dbReference>
<dbReference type="RefSeq" id="WP_231448667.1">
    <property type="nucleotide sequence ID" value="NZ_JAJOMB010000025.1"/>
</dbReference>
<dbReference type="SUPFAM" id="SSF55874">
    <property type="entry name" value="ATPase domain of HSP90 chaperone/DNA topoisomerase II/histidine kinase"/>
    <property type="match status" value="1"/>
</dbReference>
<dbReference type="InterPro" id="IPR003594">
    <property type="entry name" value="HATPase_dom"/>
</dbReference>
<dbReference type="Pfam" id="PF02518">
    <property type="entry name" value="HATPase_c"/>
    <property type="match status" value="1"/>
</dbReference>
<evidence type="ECO:0000259" key="10">
    <source>
        <dbReference type="Pfam" id="PF02518"/>
    </source>
</evidence>
<protein>
    <recommendedName>
        <fullName evidence="2">histidine kinase</fullName>
        <ecNumber evidence="2">2.7.13.3</ecNumber>
    </recommendedName>
</protein>
<evidence type="ECO:0000256" key="7">
    <source>
        <dbReference type="ARBA" id="ARBA00022840"/>
    </source>
</evidence>
<accession>A0A9X1NMI3</accession>
<dbReference type="InterPro" id="IPR036890">
    <property type="entry name" value="HATPase_C_sf"/>
</dbReference>
<reference evidence="12" key="1">
    <citation type="submission" date="2021-11" db="EMBL/GenBank/DDBJ databases">
        <title>Streptomyces corallinus and Kineosporia corallina sp. nov., two new coral-derived marine actinobacteria.</title>
        <authorList>
            <person name="Buangrab K."/>
            <person name="Sutthacheep M."/>
            <person name="Yeemin T."/>
            <person name="Harunari E."/>
            <person name="Igarashi Y."/>
            <person name="Sripreechasak P."/>
            <person name="Kanchanasin P."/>
            <person name="Tanasupawat S."/>
            <person name="Phongsopitanun W."/>
        </authorList>
    </citation>
    <scope>NUCLEOTIDE SEQUENCE</scope>
    <source>
        <strain evidence="12">JCM 31032</strain>
    </source>
</reference>
<dbReference type="InterPro" id="IPR050482">
    <property type="entry name" value="Sensor_HK_TwoCompSys"/>
</dbReference>
<comment type="catalytic activity">
    <reaction evidence="1">
        <text>ATP + protein L-histidine = ADP + protein N-phospho-L-histidine.</text>
        <dbReference type="EC" id="2.7.13.3"/>
    </reaction>
</comment>
<feature type="transmembrane region" description="Helical" evidence="9">
    <location>
        <begin position="112"/>
        <end position="131"/>
    </location>
</feature>
<dbReference type="Gene3D" id="1.20.5.1930">
    <property type="match status" value="1"/>
</dbReference>
<dbReference type="GO" id="GO:0005524">
    <property type="term" value="F:ATP binding"/>
    <property type="evidence" value="ECO:0007669"/>
    <property type="project" value="UniProtKB-KW"/>
</dbReference>
<keyword evidence="9" id="KW-0812">Transmembrane</keyword>
<evidence type="ECO:0000259" key="11">
    <source>
        <dbReference type="Pfam" id="PF07730"/>
    </source>
</evidence>
<evidence type="ECO:0000313" key="12">
    <source>
        <dbReference type="EMBL" id="MCD5315846.1"/>
    </source>
</evidence>
<feature type="domain" description="Histidine kinase/HSP90-like ATPase" evidence="10">
    <location>
        <begin position="293"/>
        <end position="378"/>
    </location>
</feature>
<keyword evidence="13" id="KW-1185">Reference proteome</keyword>
<keyword evidence="3" id="KW-0597">Phosphoprotein</keyword>
<keyword evidence="9" id="KW-1133">Transmembrane helix</keyword>
<feature type="transmembrane region" description="Helical" evidence="9">
    <location>
        <begin position="24"/>
        <end position="57"/>
    </location>
</feature>
<feature type="domain" description="Signal transduction histidine kinase subgroup 3 dimerisation and phosphoacceptor" evidence="11">
    <location>
        <begin position="180"/>
        <end position="245"/>
    </location>
</feature>
<evidence type="ECO:0000313" key="13">
    <source>
        <dbReference type="Proteomes" id="UP001138997"/>
    </source>
</evidence>